<keyword evidence="10" id="KW-0732">Signal</keyword>
<dbReference type="InterPro" id="IPR006207">
    <property type="entry name" value="Cys_knot_C"/>
</dbReference>
<name>A0A8T2NEY7_9TELE</name>
<evidence type="ECO:0000256" key="11">
    <source>
        <dbReference type="ARBA" id="ARBA00022868"/>
    </source>
</evidence>
<dbReference type="Gene3D" id="2.20.100.10">
    <property type="entry name" value="Thrombospondin type-1 (TSP1) repeat"/>
    <property type="match status" value="1"/>
</dbReference>
<evidence type="ECO:0000256" key="25">
    <source>
        <dbReference type="PROSITE-ProRule" id="PRU00039"/>
    </source>
</evidence>
<dbReference type="OrthoDB" id="365605at2759"/>
<dbReference type="InterPro" id="IPR000884">
    <property type="entry name" value="TSP1_rpt"/>
</dbReference>
<keyword evidence="6" id="KW-0964">Secreted</keyword>
<evidence type="ECO:0000256" key="24">
    <source>
        <dbReference type="ARBA" id="ARBA00093340"/>
    </source>
</evidence>
<dbReference type="SUPFAM" id="SSF82895">
    <property type="entry name" value="TSP-1 type 1 repeat"/>
    <property type="match status" value="1"/>
</dbReference>
<dbReference type="GO" id="GO:0008083">
    <property type="term" value="F:growth factor activity"/>
    <property type="evidence" value="ECO:0007669"/>
    <property type="project" value="UniProtKB-KW"/>
</dbReference>
<evidence type="ECO:0000313" key="31">
    <source>
        <dbReference type="Proteomes" id="UP000824540"/>
    </source>
</evidence>
<dbReference type="GO" id="GO:0005178">
    <property type="term" value="F:integrin binding"/>
    <property type="evidence" value="ECO:0007669"/>
    <property type="project" value="TreeGrafter"/>
</dbReference>
<dbReference type="GO" id="GO:0045597">
    <property type="term" value="P:positive regulation of cell differentiation"/>
    <property type="evidence" value="ECO:0007669"/>
    <property type="project" value="TreeGrafter"/>
</dbReference>
<dbReference type="InterPro" id="IPR036383">
    <property type="entry name" value="TSP1_rpt_sf"/>
</dbReference>
<keyword evidence="11" id="KW-0303">Gap junction</keyword>
<protein>
    <recommendedName>
        <fullName evidence="17">CCN family member 2</fullName>
    </recommendedName>
    <alternativeName>
        <fullName evidence="18">CCN family member 3</fullName>
    </alternativeName>
    <alternativeName>
        <fullName evidence="21">Cellular communication network factor 2</fullName>
    </alternativeName>
    <alternativeName>
        <fullName evidence="20">Cellular communication network factor 3</fullName>
    </alternativeName>
    <alternativeName>
        <fullName evidence="19">Connective tissue growth factor</fullName>
    </alternativeName>
    <alternativeName>
        <fullName evidence="23">Protein NOV homolog</fullName>
    </alternativeName>
</protein>
<keyword evidence="31" id="KW-1185">Reference proteome</keyword>
<evidence type="ECO:0000256" key="10">
    <source>
        <dbReference type="ARBA" id="ARBA00022729"/>
    </source>
</evidence>
<evidence type="ECO:0000256" key="13">
    <source>
        <dbReference type="ARBA" id="ARBA00022949"/>
    </source>
</evidence>
<evidence type="ECO:0000256" key="14">
    <source>
        <dbReference type="ARBA" id="ARBA00023030"/>
    </source>
</evidence>
<feature type="domain" description="IGFBP N-terminal" evidence="29">
    <location>
        <begin position="102"/>
        <end position="174"/>
    </location>
</feature>
<gene>
    <name evidence="30" type="ORF">JZ751_002595</name>
</gene>
<dbReference type="SMART" id="SM00041">
    <property type="entry name" value="CT"/>
    <property type="match status" value="1"/>
</dbReference>
<evidence type="ECO:0000256" key="26">
    <source>
        <dbReference type="SAM" id="MobiDB-lite"/>
    </source>
</evidence>
<dbReference type="GO" id="GO:0008201">
    <property type="term" value="F:heparin binding"/>
    <property type="evidence" value="ECO:0007669"/>
    <property type="project" value="UniProtKB-KW"/>
</dbReference>
<evidence type="ECO:0000256" key="18">
    <source>
        <dbReference type="ARBA" id="ARBA00039944"/>
    </source>
</evidence>
<reference evidence="30" key="1">
    <citation type="thesis" date="2021" institute="BYU ScholarsArchive" country="Provo, UT, USA">
        <title>Applications of and Algorithms for Genome Assembly and Genomic Analyses with an Emphasis on Marine Teleosts.</title>
        <authorList>
            <person name="Pickett B.D."/>
        </authorList>
    </citation>
    <scope>NUCLEOTIDE SEQUENCE</scope>
    <source>
        <strain evidence="30">HI-2016</strain>
    </source>
</reference>
<dbReference type="InterPro" id="IPR000867">
    <property type="entry name" value="IGFBP-like"/>
</dbReference>
<keyword evidence="14" id="KW-0339">Growth factor</keyword>
<organism evidence="30 31">
    <name type="scientific">Albula glossodonta</name>
    <name type="common">roundjaw bonefish</name>
    <dbReference type="NCBI Taxonomy" id="121402"/>
    <lineage>
        <taxon>Eukaryota</taxon>
        <taxon>Metazoa</taxon>
        <taxon>Chordata</taxon>
        <taxon>Craniata</taxon>
        <taxon>Vertebrata</taxon>
        <taxon>Euteleostomi</taxon>
        <taxon>Actinopterygii</taxon>
        <taxon>Neopterygii</taxon>
        <taxon>Teleostei</taxon>
        <taxon>Albuliformes</taxon>
        <taxon>Albulidae</taxon>
        <taxon>Albula</taxon>
    </lineage>
</organism>
<dbReference type="FunFam" id="2.20.100.10:FF:000046">
    <property type="entry name" value="Cellular communication network factor 4"/>
    <property type="match status" value="1"/>
</dbReference>
<evidence type="ECO:0000256" key="6">
    <source>
        <dbReference type="ARBA" id="ARBA00022525"/>
    </source>
</evidence>
<comment type="subunit">
    <text evidence="22">Monomer. Interacts with TSKU.</text>
</comment>
<evidence type="ECO:0000313" key="30">
    <source>
        <dbReference type="EMBL" id="KAG9336248.1"/>
    </source>
</evidence>
<dbReference type="PROSITE" id="PS01208">
    <property type="entry name" value="VWFC_1"/>
    <property type="match status" value="1"/>
</dbReference>
<dbReference type="Pfam" id="PF19035">
    <property type="entry name" value="TSP1_CCN"/>
    <property type="match status" value="1"/>
</dbReference>
<dbReference type="PROSITE" id="PS50184">
    <property type="entry name" value="VWFC_2"/>
    <property type="match status" value="1"/>
</dbReference>
<evidence type="ECO:0000256" key="5">
    <source>
        <dbReference type="ARBA" id="ARBA00022490"/>
    </source>
</evidence>
<evidence type="ECO:0000256" key="19">
    <source>
        <dbReference type="ARBA" id="ARBA00041320"/>
    </source>
</evidence>
<evidence type="ECO:0000259" key="28">
    <source>
        <dbReference type="PROSITE" id="PS50184"/>
    </source>
</evidence>
<sequence length="419" mass="45011">MTAATPEEARMTTRTSSHSNGEQKVDFKLLRAGFSDRGEATSPFLLSMTLVADESDCGSESGSLLRPKEWGLEAALLTENYGGGEGSTEPGQEAGDLGAEASALDCSGQCSCPRAPPKCAPGVSLVPDSCGCCRVCAKQQDERCTERDVCDPKKGLHCDLTSSTKPRTGVCIAKEGAKCMFKGSIYRSGESFQSSCKYQCTCLDGAVGCVPLCGMDVRLPSPDCPSPRRVKVPGKCCDEWVCDPAPSRHSFLGPALAAYREEETYSVDPTMTRTNCLLQSTEWSACSKTCGMGVSTRVTNDNPACRLEKQTRLCMVRPCGSQLQQSAKNGKKCVRSLQVSKPMKFEFSGCTSVRSYRPSFCGMCTDGRCCAPHKTATLPVEFKCPGGQVTRQVMFVKTCSCHRNCPSENDVFRVTGGKA</sequence>
<dbReference type="GO" id="GO:0071897">
    <property type="term" value="P:DNA biosynthetic process"/>
    <property type="evidence" value="ECO:0007669"/>
    <property type="project" value="UniProtKB-KW"/>
</dbReference>
<dbReference type="AlphaFoldDB" id="A0A8T2NEY7"/>
<dbReference type="SMART" id="SM00209">
    <property type="entry name" value="TSP1"/>
    <property type="match status" value="1"/>
</dbReference>
<evidence type="ECO:0000256" key="16">
    <source>
        <dbReference type="ARBA" id="ARBA00023180"/>
    </source>
</evidence>
<dbReference type="GO" id="GO:0005921">
    <property type="term" value="C:gap junction"/>
    <property type="evidence" value="ECO:0007669"/>
    <property type="project" value="UniProtKB-SubCell"/>
</dbReference>
<feature type="region of interest" description="Disordered" evidence="26">
    <location>
        <begin position="1"/>
        <end position="22"/>
    </location>
</feature>
<comment type="function">
    <text evidence="24">Major connective tissue mitoattractant secreted by vascular endothelial cells. Promotes proliferation and differentiation of chondrocytes. Is involved in the stimulation of osteoblast differentiation and has a critical role in osteogenesis. Mediates heparin- and divalent cation-dependent cell adhesion in many cell types including fibroblasts, myofibroblasts, endothelial and epithelial cells. Enhances fibroblast growth factor-induced DNA synthesis.</text>
</comment>
<keyword evidence="12" id="KW-0130">Cell adhesion</keyword>
<evidence type="ECO:0000256" key="17">
    <source>
        <dbReference type="ARBA" id="ARBA00039943"/>
    </source>
</evidence>
<keyword evidence="7" id="KW-0272">Extracellular matrix</keyword>
<evidence type="ECO:0000256" key="2">
    <source>
        <dbReference type="ARBA" id="ARBA00004498"/>
    </source>
</evidence>
<proteinExistence type="inferred from homology"/>
<dbReference type="GO" id="GO:0005737">
    <property type="term" value="C:cytoplasm"/>
    <property type="evidence" value="ECO:0007669"/>
    <property type="project" value="UniProtKB-SubCell"/>
</dbReference>
<dbReference type="GO" id="GO:0005615">
    <property type="term" value="C:extracellular space"/>
    <property type="evidence" value="ECO:0007669"/>
    <property type="project" value="TreeGrafter"/>
</dbReference>
<keyword evidence="15" id="KW-1015">Disulfide bond</keyword>
<dbReference type="EMBL" id="JAFBMS010000102">
    <property type="protein sequence ID" value="KAG9336248.1"/>
    <property type="molecule type" value="Genomic_DNA"/>
</dbReference>
<keyword evidence="13" id="KW-0965">Cell junction</keyword>
<dbReference type="SUPFAM" id="SSF57603">
    <property type="entry name" value="FnI-like domain"/>
    <property type="match status" value="1"/>
</dbReference>
<feature type="domain" description="CTCK" evidence="27">
    <location>
        <begin position="333"/>
        <end position="406"/>
    </location>
</feature>
<dbReference type="Proteomes" id="UP000824540">
    <property type="component" value="Unassembled WGS sequence"/>
</dbReference>
<comment type="caution">
    <text evidence="30">The sequence shown here is derived from an EMBL/GenBank/DDBJ whole genome shotgun (WGS) entry which is preliminary data.</text>
</comment>
<dbReference type="Pfam" id="PF00093">
    <property type="entry name" value="VWC"/>
    <property type="match status" value="1"/>
</dbReference>
<keyword evidence="16" id="KW-0325">Glycoprotein</keyword>
<accession>A0A8T2NEY7</accession>
<evidence type="ECO:0000256" key="21">
    <source>
        <dbReference type="ARBA" id="ARBA00042353"/>
    </source>
</evidence>
<dbReference type="PANTHER" id="PTHR11348">
    <property type="entry name" value="CONNECTIVE TISSUE GROWTH FACTOR-RELATED"/>
    <property type="match status" value="1"/>
</dbReference>
<feature type="domain" description="VWFC" evidence="28">
    <location>
        <begin position="177"/>
        <end position="243"/>
    </location>
</feature>
<dbReference type="SUPFAM" id="SSF57184">
    <property type="entry name" value="Growth factor receptor domain"/>
    <property type="match status" value="1"/>
</dbReference>
<dbReference type="InterPro" id="IPR001007">
    <property type="entry name" value="VWF_dom"/>
</dbReference>
<comment type="caution">
    <text evidence="25">Lacks conserved residue(s) required for the propagation of feature annotation.</text>
</comment>
<keyword evidence="9" id="KW-0358">Heparin-binding</keyword>
<evidence type="ECO:0000256" key="15">
    <source>
        <dbReference type="ARBA" id="ARBA00023157"/>
    </source>
</evidence>
<keyword evidence="8" id="KW-0237">DNA synthesis</keyword>
<dbReference type="GO" id="GO:0031012">
    <property type="term" value="C:extracellular matrix"/>
    <property type="evidence" value="ECO:0007669"/>
    <property type="project" value="TreeGrafter"/>
</dbReference>
<dbReference type="SMART" id="SM00121">
    <property type="entry name" value="IB"/>
    <property type="match status" value="1"/>
</dbReference>
<evidence type="ECO:0000256" key="20">
    <source>
        <dbReference type="ARBA" id="ARBA00042352"/>
    </source>
</evidence>
<evidence type="ECO:0000256" key="22">
    <source>
        <dbReference type="ARBA" id="ARBA00046496"/>
    </source>
</evidence>
<evidence type="ECO:0000256" key="7">
    <source>
        <dbReference type="ARBA" id="ARBA00022530"/>
    </source>
</evidence>
<dbReference type="PROSITE" id="PS50092">
    <property type="entry name" value="TSP1"/>
    <property type="match status" value="1"/>
</dbReference>
<keyword evidence="5" id="KW-0963">Cytoplasm</keyword>
<evidence type="ECO:0000259" key="27">
    <source>
        <dbReference type="PROSITE" id="PS01225"/>
    </source>
</evidence>
<dbReference type="InterPro" id="IPR043973">
    <property type="entry name" value="TSP1_CCN"/>
</dbReference>
<dbReference type="InterPro" id="IPR050941">
    <property type="entry name" value="CCN"/>
</dbReference>
<dbReference type="PANTHER" id="PTHR11348:SF7">
    <property type="entry name" value="CCN FAMILY MEMBER 2"/>
    <property type="match status" value="1"/>
</dbReference>
<dbReference type="InterPro" id="IPR009030">
    <property type="entry name" value="Growth_fac_rcpt_cys_sf"/>
</dbReference>
<evidence type="ECO:0000256" key="9">
    <source>
        <dbReference type="ARBA" id="ARBA00022674"/>
    </source>
</evidence>
<comment type="similarity">
    <text evidence="4">Belongs to the CCN family.</text>
</comment>
<dbReference type="GO" id="GO:0051239">
    <property type="term" value="P:regulation of multicellular organismal process"/>
    <property type="evidence" value="ECO:0007669"/>
    <property type="project" value="UniProtKB-ARBA"/>
</dbReference>
<dbReference type="Pfam" id="PF00219">
    <property type="entry name" value="IGFBP"/>
    <property type="match status" value="1"/>
</dbReference>
<evidence type="ECO:0000256" key="8">
    <source>
        <dbReference type="ARBA" id="ARBA00022634"/>
    </source>
</evidence>
<comment type="subcellular location">
    <subcellularLocation>
        <location evidence="3">Cell junction</location>
        <location evidence="3">Gap junction</location>
    </subcellularLocation>
    <subcellularLocation>
        <location evidence="1">Cytoplasm</location>
    </subcellularLocation>
    <subcellularLocation>
        <location evidence="2">Secreted</location>
        <location evidence="2">Extracellular space</location>
        <location evidence="2">Extracellular matrix</location>
    </subcellularLocation>
</comment>
<dbReference type="PROSITE" id="PS51323">
    <property type="entry name" value="IGFBP_N_2"/>
    <property type="match status" value="1"/>
</dbReference>
<evidence type="ECO:0000256" key="12">
    <source>
        <dbReference type="ARBA" id="ARBA00022889"/>
    </source>
</evidence>
<dbReference type="GO" id="GO:0007155">
    <property type="term" value="P:cell adhesion"/>
    <property type="evidence" value="ECO:0007669"/>
    <property type="project" value="UniProtKB-KW"/>
</dbReference>
<evidence type="ECO:0000256" key="23">
    <source>
        <dbReference type="ARBA" id="ARBA00077787"/>
    </source>
</evidence>
<dbReference type="PROSITE" id="PS01225">
    <property type="entry name" value="CTCK_2"/>
    <property type="match status" value="1"/>
</dbReference>
<evidence type="ECO:0000256" key="3">
    <source>
        <dbReference type="ARBA" id="ARBA00004610"/>
    </source>
</evidence>
<evidence type="ECO:0000256" key="1">
    <source>
        <dbReference type="ARBA" id="ARBA00004496"/>
    </source>
</evidence>
<evidence type="ECO:0000256" key="4">
    <source>
        <dbReference type="ARBA" id="ARBA00008125"/>
    </source>
</evidence>
<evidence type="ECO:0000259" key="29">
    <source>
        <dbReference type="PROSITE" id="PS51323"/>
    </source>
</evidence>
<dbReference type="SMART" id="SM00214">
    <property type="entry name" value="VWC"/>
    <property type="match status" value="1"/>
</dbReference>